<dbReference type="PANTHER" id="PTHR43384:SF10">
    <property type="entry name" value="ATPASE INVOLVED IN CHROMOSOME PARTITIONING, PARA_MIND FAMILY"/>
    <property type="match status" value="1"/>
</dbReference>
<dbReference type="STRING" id="1123029.SAMN02745172_04147"/>
<keyword evidence="3" id="KW-0966">Cell projection</keyword>
<dbReference type="Pfam" id="PF10609">
    <property type="entry name" value="ParA"/>
    <property type="match status" value="1"/>
</dbReference>
<evidence type="ECO:0000256" key="2">
    <source>
        <dbReference type="ARBA" id="ARBA00022840"/>
    </source>
</evidence>
<dbReference type="Proteomes" id="UP000186406">
    <property type="component" value="Unassembled WGS sequence"/>
</dbReference>
<keyword evidence="4" id="KW-1185">Reference proteome</keyword>
<proteinExistence type="predicted"/>
<protein>
    <submittedName>
        <fullName evidence="3">MinD-like ATPase involved in chromosome partitioning or flagellar assembly</fullName>
    </submittedName>
</protein>
<reference evidence="3 4" key="1">
    <citation type="submission" date="2016-12" db="EMBL/GenBank/DDBJ databases">
        <authorList>
            <person name="Song W.-J."/>
            <person name="Kurnit D.M."/>
        </authorList>
    </citation>
    <scope>NUCLEOTIDE SEQUENCE [LARGE SCALE GENOMIC DNA]</scope>
    <source>
        <strain evidence="3 4">DSM 19599</strain>
    </source>
</reference>
<dbReference type="GO" id="GO:0005524">
    <property type="term" value="F:ATP binding"/>
    <property type="evidence" value="ECO:0007669"/>
    <property type="project" value="TreeGrafter"/>
</dbReference>
<keyword evidence="3" id="KW-0282">Flagellum</keyword>
<keyword evidence="2" id="KW-0067">ATP-binding</keyword>
<dbReference type="GO" id="GO:0009898">
    <property type="term" value="C:cytoplasmic side of plasma membrane"/>
    <property type="evidence" value="ECO:0007669"/>
    <property type="project" value="TreeGrafter"/>
</dbReference>
<keyword evidence="1" id="KW-0547">Nucleotide-binding</keyword>
<evidence type="ECO:0000313" key="4">
    <source>
        <dbReference type="Proteomes" id="UP000186406"/>
    </source>
</evidence>
<evidence type="ECO:0000256" key="1">
    <source>
        <dbReference type="ARBA" id="ARBA00022741"/>
    </source>
</evidence>
<gene>
    <name evidence="3" type="ORF">SAMN02745172_04147</name>
</gene>
<dbReference type="PANTHER" id="PTHR43384">
    <property type="entry name" value="SEPTUM SITE-DETERMINING PROTEIN MIND HOMOLOG, CHLOROPLASTIC-RELATED"/>
    <property type="match status" value="1"/>
</dbReference>
<dbReference type="GO" id="GO:0016887">
    <property type="term" value="F:ATP hydrolysis activity"/>
    <property type="evidence" value="ECO:0007669"/>
    <property type="project" value="TreeGrafter"/>
</dbReference>
<dbReference type="EMBL" id="FRXO01000014">
    <property type="protein sequence ID" value="SHO67466.1"/>
    <property type="molecule type" value="Genomic_DNA"/>
</dbReference>
<dbReference type="Gene3D" id="3.40.50.300">
    <property type="entry name" value="P-loop containing nucleotide triphosphate hydrolases"/>
    <property type="match status" value="1"/>
</dbReference>
<dbReference type="SUPFAM" id="SSF52540">
    <property type="entry name" value="P-loop containing nucleoside triphosphate hydrolases"/>
    <property type="match status" value="1"/>
</dbReference>
<evidence type="ECO:0000313" key="3">
    <source>
        <dbReference type="EMBL" id="SHO67466.1"/>
    </source>
</evidence>
<accession>A0A1M7ZS31</accession>
<dbReference type="InterPro" id="IPR050625">
    <property type="entry name" value="ParA/MinD_ATPase"/>
</dbReference>
<dbReference type="AlphaFoldDB" id="A0A1M7ZS31"/>
<dbReference type="GO" id="GO:0005829">
    <property type="term" value="C:cytosol"/>
    <property type="evidence" value="ECO:0007669"/>
    <property type="project" value="TreeGrafter"/>
</dbReference>
<dbReference type="GO" id="GO:0051782">
    <property type="term" value="P:negative regulation of cell division"/>
    <property type="evidence" value="ECO:0007669"/>
    <property type="project" value="TreeGrafter"/>
</dbReference>
<keyword evidence="3" id="KW-0969">Cilium</keyword>
<dbReference type="OrthoDB" id="9775724at2"/>
<name>A0A1M7ZS31_9HYPH</name>
<organism evidence="3 4">
    <name type="scientific">Pseudoxanthobacter soli DSM 19599</name>
    <dbReference type="NCBI Taxonomy" id="1123029"/>
    <lineage>
        <taxon>Bacteria</taxon>
        <taxon>Pseudomonadati</taxon>
        <taxon>Pseudomonadota</taxon>
        <taxon>Alphaproteobacteria</taxon>
        <taxon>Hyphomicrobiales</taxon>
        <taxon>Segnochrobactraceae</taxon>
        <taxon>Pseudoxanthobacter</taxon>
    </lineage>
</organism>
<sequence>MTKLVCVHSYRGGTGKSNIVANLAVLLAQRGRRVGIIDTDIRSPGIHALFGLERAEIHASLNDYLWGKCLIEQAALDVTPSVASPGPGGAVFLVPCSMRAGEIARILKEGYAVERLNDGMQILSEALDLDILLIDTHPGVNEETLLSIAISDSVLFVLRPDHQDYQGTAVTLELAHRLEVSQLLLVVNKVLETTDQDGLAEKIVTAFQTPVAAVLPLTEDLVRLGSGGVLASLRPEADYVRRLHAVVGLIDDAAARPNAVT</sequence>
<dbReference type="InterPro" id="IPR033756">
    <property type="entry name" value="YlxH/NBP35"/>
</dbReference>
<dbReference type="InterPro" id="IPR027417">
    <property type="entry name" value="P-loop_NTPase"/>
</dbReference>
<dbReference type="RefSeq" id="WP_073632298.1">
    <property type="nucleotide sequence ID" value="NZ_FRXO01000014.1"/>
</dbReference>